<evidence type="ECO:0000313" key="3">
    <source>
        <dbReference type="Proteomes" id="UP001482620"/>
    </source>
</evidence>
<proteinExistence type="predicted"/>
<reference evidence="2 3" key="1">
    <citation type="submission" date="2021-06" db="EMBL/GenBank/DDBJ databases">
        <authorList>
            <person name="Palmer J.M."/>
        </authorList>
    </citation>
    <scope>NUCLEOTIDE SEQUENCE [LARGE SCALE GENOMIC DNA]</scope>
    <source>
        <strain evidence="3">if_2019</strain>
        <tissue evidence="2">Muscle</tissue>
    </source>
</reference>
<comment type="caution">
    <text evidence="2">The sequence shown here is derived from an EMBL/GenBank/DDBJ whole genome shotgun (WGS) entry which is preliminary data.</text>
</comment>
<dbReference type="EMBL" id="JAHRIQ010013528">
    <property type="protein sequence ID" value="MEQ2225625.1"/>
    <property type="molecule type" value="Genomic_DNA"/>
</dbReference>
<keyword evidence="3" id="KW-1185">Reference proteome</keyword>
<keyword evidence="1" id="KW-0732">Signal</keyword>
<feature type="signal peptide" evidence="1">
    <location>
        <begin position="1"/>
        <end position="17"/>
    </location>
</feature>
<sequence length="110" mass="12263">MPISLLVFTCAIHYIHSSVLVAPRWSILFDHLIQYCFVHVVSTHVGVCFCRSMSHSENNPGEGSKDQQTQVKRLRDGCVEGFSSKVLFSGHIPLLLAQQAFIICVKGALY</sequence>
<evidence type="ECO:0000313" key="2">
    <source>
        <dbReference type="EMBL" id="MEQ2225625.1"/>
    </source>
</evidence>
<accession>A0ABV0SYE3</accession>
<evidence type="ECO:0000256" key="1">
    <source>
        <dbReference type="SAM" id="SignalP"/>
    </source>
</evidence>
<organism evidence="2 3">
    <name type="scientific">Ilyodon furcidens</name>
    <name type="common">goldbreast splitfin</name>
    <dbReference type="NCBI Taxonomy" id="33524"/>
    <lineage>
        <taxon>Eukaryota</taxon>
        <taxon>Metazoa</taxon>
        <taxon>Chordata</taxon>
        <taxon>Craniata</taxon>
        <taxon>Vertebrata</taxon>
        <taxon>Euteleostomi</taxon>
        <taxon>Actinopterygii</taxon>
        <taxon>Neopterygii</taxon>
        <taxon>Teleostei</taxon>
        <taxon>Neoteleostei</taxon>
        <taxon>Acanthomorphata</taxon>
        <taxon>Ovalentaria</taxon>
        <taxon>Atherinomorphae</taxon>
        <taxon>Cyprinodontiformes</taxon>
        <taxon>Goodeidae</taxon>
        <taxon>Ilyodon</taxon>
    </lineage>
</organism>
<feature type="chain" id="PRO_5046397623" evidence="1">
    <location>
        <begin position="18"/>
        <end position="110"/>
    </location>
</feature>
<dbReference type="Proteomes" id="UP001482620">
    <property type="component" value="Unassembled WGS sequence"/>
</dbReference>
<protein>
    <submittedName>
        <fullName evidence="2">Uncharacterized protein</fullName>
    </submittedName>
</protein>
<name>A0ABV0SYE3_9TELE</name>
<gene>
    <name evidence="2" type="ORF">ILYODFUR_019414</name>
</gene>